<dbReference type="STRING" id="418702.BJN45_13935"/>
<dbReference type="Pfam" id="PF00440">
    <property type="entry name" value="TetR_N"/>
    <property type="match status" value="1"/>
</dbReference>
<dbReference type="PANTHER" id="PTHR30055">
    <property type="entry name" value="HTH-TYPE TRANSCRIPTIONAL REGULATOR RUTR"/>
    <property type="match status" value="1"/>
</dbReference>
<dbReference type="Proteomes" id="UP000187526">
    <property type="component" value="Unassembled WGS sequence"/>
</dbReference>
<dbReference type="PROSITE" id="PS50977">
    <property type="entry name" value="HTH_TETR_2"/>
    <property type="match status" value="1"/>
</dbReference>
<keyword evidence="2" id="KW-0805">Transcription regulation</keyword>
<keyword evidence="4" id="KW-0804">Transcription</keyword>
<accession>A0A1R1I100</accession>
<dbReference type="InterPro" id="IPR001647">
    <property type="entry name" value="HTH_TetR"/>
</dbReference>
<evidence type="ECO:0000256" key="1">
    <source>
        <dbReference type="ARBA" id="ARBA00022491"/>
    </source>
</evidence>
<dbReference type="GO" id="GO:0003700">
    <property type="term" value="F:DNA-binding transcription factor activity"/>
    <property type="evidence" value="ECO:0007669"/>
    <property type="project" value="TreeGrafter"/>
</dbReference>
<feature type="domain" description="HTH tetR-type" evidence="6">
    <location>
        <begin position="10"/>
        <end position="70"/>
    </location>
</feature>
<evidence type="ECO:0000256" key="4">
    <source>
        <dbReference type="ARBA" id="ARBA00023163"/>
    </source>
</evidence>
<protein>
    <submittedName>
        <fullName evidence="7">TetR family transcriptional regulator</fullName>
    </submittedName>
</protein>
<evidence type="ECO:0000313" key="7">
    <source>
        <dbReference type="EMBL" id="OMG52403.1"/>
    </source>
</evidence>
<evidence type="ECO:0000259" key="6">
    <source>
        <dbReference type="PROSITE" id="PS50977"/>
    </source>
</evidence>
<dbReference type="Gene3D" id="1.10.357.10">
    <property type="entry name" value="Tetracycline Repressor, domain 2"/>
    <property type="match status" value="1"/>
</dbReference>
<dbReference type="GO" id="GO:0000976">
    <property type="term" value="F:transcription cis-regulatory region binding"/>
    <property type="evidence" value="ECO:0007669"/>
    <property type="project" value="TreeGrafter"/>
</dbReference>
<dbReference type="AlphaFoldDB" id="A0A1R1I100"/>
<dbReference type="InterPro" id="IPR009057">
    <property type="entry name" value="Homeodomain-like_sf"/>
</dbReference>
<dbReference type="PROSITE" id="PS01081">
    <property type="entry name" value="HTH_TETR_1"/>
    <property type="match status" value="1"/>
</dbReference>
<evidence type="ECO:0000256" key="5">
    <source>
        <dbReference type="PROSITE-ProRule" id="PRU00335"/>
    </source>
</evidence>
<reference evidence="7 8" key="1">
    <citation type="submission" date="2016-10" db="EMBL/GenBank/DDBJ databases">
        <title>Alkaliphiles isolated from bioreactors.</title>
        <authorList>
            <person name="Salah Z."/>
            <person name="Rout S.P."/>
            <person name="Humphreys P.N."/>
        </authorList>
    </citation>
    <scope>NUCLEOTIDE SEQUENCE [LARGE SCALE GENOMIC DNA]</scope>
    <source>
        <strain evidence="7 8">ZS02</strain>
    </source>
</reference>
<feature type="DNA-binding region" description="H-T-H motif" evidence="5">
    <location>
        <begin position="33"/>
        <end position="52"/>
    </location>
</feature>
<name>A0A1R1I100_9RHOO</name>
<dbReference type="InterPro" id="IPR023772">
    <property type="entry name" value="DNA-bd_HTH_TetR-type_CS"/>
</dbReference>
<evidence type="ECO:0000256" key="2">
    <source>
        <dbReference type="ARBA" id="ARBA00023015"/>
    </source>
</evidence>
<dbReference type="RefSeq" id="WP_076096275.1">
    <property type="nucleotide sequence ID" value="NZ_MTHD01000005.1"/>
</dbReference>
<dbReference type="EMBL" id="MTHD01000005">
    <property type="protein sequence ID" value="OMG52403.1"/>
    <property type="molecule type" value="Genomic_DNA"/>
</dbReference>
<gene>
    <name evidence="7" type="ORF">BJN45_13935</name>
</gene>
<dbReference type="PRINTS" id="PR00455">
    <property type="entry name" value="HTHTETR"/>
</dbReference>
<comment type="caution">
    <text evidence="7">The sequence shown here is derived from an EMBL/GenBank/DDBJ whole genome shotgun (WGS) entry which is preliminary data.</text>
</comment>
<dbReference type="PANTHER" id="PTHR30055:SF240">
    <property type="entry name" value="HTH-TYPE TRANSCRIPTIONAL REGULATOR ACRR"/>
    <property type="match status" value="1"/>
</dbReference>
<organism evidence="7 8">
    <name type="scientific">Azonexus hydrophilus</name>
    <dbReference type="NCBI Taxonomy" id="418702"/>
    <lineage>
        <taxon>Bacteria</taxon>
        <taxon>Pseudomonadati</taxon>
        <taxon>Pseudomonadota</taxon>
        <taxon>Betaproteobacteria</taxon>
        <taxon>Rhodocyclales</taxon>
        <taxon>Azonexaceae</taxon>
        <taxon>Azonexus</taxon>
    </lineage>
</organism>
<dbReference type="SUPFAM" id="SSF48498">
    <property type="entry name" value="Tetracyclin repressor-like, C-terminal domain"/>
    <property type="match status" value="1"/>
</dbReference>
<keyword evidence="8" id="KW-1185">Reference proteome</keyword>
<dbReference type="InterPro" id="IPR036271">
    <property type="entry name" value="Tet_transcr_reg_TetR-rel_C_sf"/>
</dbReference>
<keyword evidence="1" id="KW-0678">Repressor</keyword>
<dbReference type="OrthoDB" id="5816932at2"/>
<evidence type="ECO:0000256" key="3">
    <source>
        <dbReference type="ARBA" id="ARBA00023125"/>
    </source>
</evidence>
<evidence type="ECO:0000313" key="8">
    <source>
        <dbReference type="Proteomes" id="UP000187526"/>
    </source>
</evidence>
<sequence length="204" mass="23105">MVRKTKEEAEQTRKDIIDAARRVFHECGVSRSSLDKIAKAAGVTRGAVYWHFEDKAEVFFAMRDAVFAPMLGCTDAILYDPAHVNPLDAIEGSIKEFFRVLEHCPNFREVFEIMISRCEYVDEFASVEQEVGRPAQEFLEKIERMYRLAAEKGYLRAGLTPDAAARDTWAFTSGLLHLTLGCRKGSGLEKEIPDMIAAHMALRR</sequence>
<dbReference type="SUPFAM" id="SSF46689">
    <property type="entry name" value="Homeodomain-like"/>
    <property type="match status" value="1"/>
</dbReference>
<dbReference type="InterPro" id="IPR050109">
    <property type="entry name" value="HTH-type_TetR-like_transc_reg"/>
</dbReference>
<proteinExistence type="predicted"/>
<keyword evidence="3 5" id="KW-0238">DNA-binding</keyword>